<keyword evidence="1" id="KW-0472">Membrane</keyword>
<keyword evidence="2" id="KW-0969">Cilium</keyword>
<proteinExistence type="predicted"/>
<protein>
    <submittedName>
        <fullName evidence="2">MotA/TolQ/ExbB proton channel family protein,probably associated with flagella</fullName>
    </submittedName>
</protein>
<dbReference type="KEGG" id="pect:BN1012_Phect711"/>
<evidence type="ECO:0000256" key="1">
    <source>
        <dbReference type="SAM" id="Phobius"/>
    </source>
</evidence>
<keyword evidence="1" id="KW-1133">Transmembrane helix</keyword>
<keyword evidence="1" id="KW-0812">Transmembrane</keyword>
<feature type="transmembrane region" description="Helical" evidence="1">
    <location>
        <begin position="44"/>
        <end position="66"/>
    </location>
</feature>
<dbReference type="RefSeq" id="WP_043950999.1">
    <property type="nucleotide sequence ID" value="NZ_HG966617.1"/>
</dbReference>
<accession>X5MKV7</accession>
<keyword evidence="3" id="KW-1185">Reference proteome</keyword>
<organism evidence="2 3">
    <name type="scientific">Candidatus Phaeomarinibacter ectocarpi</name>
    <dbReference type="NCBI Taxonomy" id="1458461"/>
    <lineage>
        <taxon>Bacteria</taxon>
        <taxon>Pseudomonadati</taxon>
        <taxon>Pseudomonadota</taxon>
        <taxon>Alphaproteobacteria</taxon>
        <taxon>Hyphomicrobiales</taxon>
        <taxon>Parvibaculaceae</taxon>
        <taxon>Candidatus Phaeomarinibacter</taxon>
    </lineage>
</organism>
<dbReference type="HOGENOM" id="CLU_034730_0_0_5"/>
<dbReference type="STRING" id="1458461.BN1012_Phect711"/>
<feature type="transmembrane region" description="Helical" evidence="1">
    <location>
        <begin position="21"/>
        <end position="38"/>
    </location>
</feature>
<dbReference type="EMBL" id="HG966617">
    <property type="protein sequence ID" value="CDO58925.1"/>
    <property type="molecule type" value="Genomic_DNA"/>
</dbReference>
<sequence>MAKAHGSDTLSLTQPSRHISRMLTFLVIVGLVLAVLWPQLSDAFFANVVLNGLIAGVLLLGILYTIRQVLVLGPEIRWVNAFRRADPGLTLPPPPRLLAPMATLLGERKGRVAISAPAMRSILDSIASRLDEARDISRYMIGLLIFLGLLGTFWGLLDTVSSIAETIRSLSPAGGGSGDVFEELRNGLEAPLNGMGTAFSSSLLGLGGSLIVGFLDLQASQAQNRFYNELEEWLSTVTRLDSSEGGSSPLLGELAKRLDDMQRDIGGSSGERSATTASLMALTERLTILSDQMRSESQLLNQVASNQADLKPILEQIAKLAAQNTGDRS</sequence>
<keyword evidence="2" id="KW-0282">Flagellum</keyword>
<evidence type="ECO:0000313" key="2">
    <source>
        <dbReference type="EMBL" id="CDO58925.1"/>
    </source>
</evidence>
<dbReference type="AlphaFoldDB" id="X5MKV7"/>
<feature type="transmembrane region" description="Helical" evidence="1">
    <location>
        <begin position="139"/>
        <end position="157"/>
    </location>
</feature>
<gene>
    <name evidence="2" type="ORF">BN1012_Phect711</name>
</gene>
<evidence type="ECO:0000313" key="3">
    <source>
        <dbReference type="Proteomes" id="UP000032160"/>
    </source>
</evidence>
<reference evidence="2 3" key="1">
    <citation type="journal article" date="2014" name="Front. Genet.">
        <title>Genome and metabolic network of "Candidatus Phaeomarinobacter ectocarpi" Ec32, a new candidate genus of Alphaproteobacteria frequently associated with brown algae.</title>
        <authorList>
            <person name="Dittami S.M."/>
            <person name="Barbeyron T."/>
            <person name="Boyen C."/>
            <person name="Cambefort J."/>
            <person name="Collet G."/>
            <person name="Delage L."/>
            <person name="Gobet A."/>
            <person name="Groisillier A."/>
            <person name="Leblanc C."/>
            <person name="Michel G."/>
            <person name="Scornet D."/>
            <person name="Siegel A."/>
            <person name="Tapia J.E."/>
            <person name="Tonon T."/>
        </authorList>
    </citation>
    <scope>NUCLEOTIDE SEQUENCE [LARGE SCALE GENOMIC DNA]</scope>
    <source>
        <strain evidence="2 3">Ec32</strain>
    </source>
</reference>
<feature type="transmembrane region" description="Helical" evidence="1">
    <location>
        <begin position="198"/>
        <end position="217"/>
    </location>
</feature>
<keyword evidence="2" id="KW-0966">Cell projection</keyword>
<name>X5MKV7_9HYPH</name>
<dbReference type="OrthoDB" id="9794540at2"/>
<dbReference type="PATRIC" id="fig|1458461.3.peg.711"/>
<dbReference type="Proteomes" id="UP000032160">
    <property type="component" value="Chromosome I"/>
</dbReference>